<sequence length="209" mass="24058">MLQNELVEQDFYRRDDPSKLFVELTEIAHENFGAVYYANNVKTDEVVAIKKDERNGWKLKKLKILNELNNSNFSVHLFCVLQFTFRGSAAKSSEKKFSTLFTEVAHTDGTTLFIFKILPNVQKNCPVSDERSVHNTGSFESNEEILIIHKTLFLLYFVYKILSPGALVIITKIFPYLSSIYTGEAYIIFVLKKENYLKELALIGQILAR</sequence>
<keyword evidence="3" id="KW-0808">Transferase</keyword>
<evidence type="ECO:0000256" key="1">
    <source>
        <dbReference type="ARBA" id="ARBA00012513"/>
    </source>
</evidence>
<comment type="caution">
    <text evidence="9">The sequence shown here is derived from an EMBL/GenBank/DDBJ whole genome shotgun (WGS) entry which is preliminary data.</text>
</comment>
<dbReference type="InterPro" id="IPR051234">
    <property type="entry name" value="TAO_STE20_kinase"/>
</dbReference>
<evidence type="ECO:0000256" key="8">
    <source>
        <dbReference type="ARBA" id="ARBA00048679"/>
    </source>
</evidence>
<dbReference type="AlphaFoldDB" id="A0A3M7RE22"/>
<evidence type="ECO:0000256" key="6">
    <source>
        <dbReference type="ARBA" id="ARBA00022840"/>
    </source>
</evidence>
<dbReference type="STRING" id="10195.A0A3M7RE22"/>
<dbReference type="PANTHER" id="PTHR47167:SF4">
    <property type="entry name" value="SERINE_THREONINE-PROTEIN KINASE TAO"/>
    <property type="match status" value="1"/>
</dbReference>
<evidence type="ECO:0000256" key="7">
    <source>
        <dbReference type="ARBA" id="ARBA00047899"/>
    </source>
</evidence>
<proteinExistence type="predicted"/>
<dbReference type="OrthoDB" id="10016527at2759"/>
<keyword evidence="6" id="KW-0067">ATP-binding</keyword>
<protein>
    <recommendedName>
        <fullName evidence="1">non-specific serine/threonine protein kinase</fullName>
        <ecNumber evidence="1">2.7.11.1</ecNumber>
    </recommendedName>
</protein>
<gene>
    <name evidence="9" type="ORF">BpHYR1_022430</name>
</gene>
<keyword evidence="10" id="KW-1185">Reference proteome</keyword>
<reference evidence="9 10" key="1">
    <citation type="journal article" date="2018" name="Sci. Rep.">
        <title>Genomic signatures of local adaptation to the degree of environmental predictability in rotifers.</title>
        <authorList>
            <person name="Franch-Gras L."/>
            <person name="Hahn C."/>
            <person name="Garcia-Roger E.M."/>
            <person name="Carmona M.J."/>
            <person name="Serra M."/>
            <person name="Gomez A."/>
        </authorList>
    </citation>
    <scope>NUCLEOTIDE SEQUENCE [LARGE SCALE GENOMIC DNA]</scope>
    <source>
        <strain evidence="9">HYR1</strain>
    </source>
</reference>
<dbReference type="GO" id="GO:0004674">
    <property type="term" value="F:protein serine/threonine kinase activity"/>
    <property type="evidence" value="ECO:0007669"/>
    <property type="project" value="UniProtKB-KW"/>
</dbReference>
<organism evidence="9 10">
    <name type="scientific">Brachionus plicatilis</name>
    <name type="common">Marine rotifer</name>
    <name type="synonym">Brachionus muelleri</name>
    <dbReference type="NCBI Taxonomy" id="10195"/>
    <lineage>
        <taxon>Eukaryota</taxon>
        <taxon>Metazoa</taxon>
        <taxon>Spiralia</taxon>
        <taxon>Gnathifera</taxon>
        <taxon>Rotifera</taxon>
        <taxon>Eurotatoria</taxon>
        <taxon>Monogononta</taxon>
        <taxon>Pseudotrocha</taxon>
        <taxon>Ploima</taxon>
        <taxon>Brachionidae</taxon>
        <taxon>Brachionus</taxon>
    </lineage>
</organism>
<evidence type="ECO:0000256" key="4">
    <source>
        <dbReference type="ARBA" id="ARBA00022741"/>
    </source>
</evidence>
<comment type="catalytic activity">
    <reaction evidence="7">
        <text>L-threonyl-[protein] + ATP = O-phospho-L-threonyl-[protein] + ADP + H(+)</text>
        <dbReference type="Rhea" id="RHEA:46608"/>
        <dbReference type="Rhea" id="RHEA-COMP:11060"/>
        <dbReference type="Rhea" id="RHEA-COMP:11605"/>
        <dbReference type="ChEBI" id="CHEBI:15378"/>
        <dbReference type="ChEBI" id="CHEBI:30013"/>
        <dbReference type="ChEBI" id="CHEBI:30616"/>
        <dbReference type="ChEBI" id="CHEBI:61977"/>
        <dbReference type="ChEBI" id="CHEBI:456216"/>
        <dbReference type="EC" id="2.7.11.1"/>
    </reaction>
</comment>
<evidence type="ECO:0000313" key="10">
    <source>
        <dbReference type="Proteomes" id="UP000276133"/>
    </source>
</evidence>
<evidence type="ECO:0000256" key="2">
    <source>
        <dbReference type="ARBA" id="ARBA00022527"/>
    </source>
</evidence>
<evidence type="ECO:0000313" key="9">
    <source>
        <dbReference type="EMBL" id="RNA21776.1"/>
    </source>
</evidence>
<evidence type="ECO:0000256" key="5">
    <source>
        <dbReference type="ARBA" id="ARBA00022777"/>
    </source>
</evidence>
<accession>A0A3M7RE22</accession>
<dbReference type="EMBL" id="REGN01003603">
    <property type="protein sequence ID" value="RNA21776.1"/>
    <property type="molecule type" value="Genomic_DNA"/>
</dbReference>
<dbReference type="Gene3D" id="3.30.200.20">
    <property type="entry name" value="Phosphorylase Kinase, domain 1"/>
    <property type="match status" value="1"/>
</dbReference>
<evidence type="ECO:0000256" key="3">
    <source>
        <dbReference type="ARBA" id="ARBA00022679"/>
    </source>
</evidence>
<dbReference type="Proteomes" id="UP000276133">
    <property type="component" value="Unassembled WGS sequence"/>
</dbReference>
<dbReference type="EC" id="2.7.11.1" evidence="1"/>
<keyword evidence="5 9" id="KW-0418">Kinase</keyword>
<name>A0A3M7RE22_BRAPC</name>
<comment type="catalytic activity">
    <reaction evidence="8">
        <text>L-seryl-[protein] + ATP = O-phospho-L-seryl-[protein] + ADP + H(+)</text>
        <dbReference type="Rhea" id="RHEA:17989"/>
        <dbReference type="Rhea" id="RHEA-COMP:9863"/>
        <dbReference type="Rhea" id="RHEA-COMP:11604"/>
        <dbReference type="ChEBI" id="CHEBI:15378"/>
        <dbReference type="ChEBI" id="CHEBI:29999"/>
        <dbReference type="ChEBI" id="CHEBI:30616"/>
        <dbReference type="ChEBI" id="CHEBI:83421"/>
        <dbReference type="ChEBI" id="CHEBI:456216"/>
        <dbReference type="EC" id="2.7.11.1"/>
    </reaction>
</comment>
<dbReference type="GO" id="GO:0005737">
    <property type="term" value="C:cytoplasm"/>
    <property type="evidence" value="ECO:0007669"/>
    <property type="project" value="TreeGrafter"/>
</dbReference>
<dbReference type="PANTHER" id="PTHR47167">
    <property type="entry name" value="SERINE/THREONINE-PROTEIN KINASE TAO1-LIKE PROTEIN"/>
    <property type="match status" value="1"/>
</dbReference>
<keyword evidence="2" id="KW-0723">Serine/threonine-protein kinase</keyword>
<dbReference type="GO" id="GO:0005524">
    <property type="term" value="F:ATP binding"/>
    <property type="evidence" value="ECO:0007669"/>
    <property type="project" value="UniProtKB-KW"/>
</dbReference>
<keyword evidence="4" id="KW-0547">Nucleotide-binding</keyword>